<evidence type="ECO:0000313" key="1">
    <source>
        <dbReference type="EMBL" id="KAH7912715.1"/>
    </source>
</evidence>
<keyword evidence="2" id="KW-1185">Reference proteome</keyword>
<protein>
    <submittedName>
        <fullName evidence="1">Ribonuclease H-like domain-containing protein</fullName>
    </submittedName>
</protein>
<organism evidence="1 2">
    <name type="scientific">Hygrophoropsis aurantiaca</name>
    <dbReference type="NCBI Taxonomy" id="72124"/>
    <lineage>
        <taxon>Eukaryota</taxon>
        <taxon>Fungi</taxon>
        <taxon>Dikarya</taxon>
        <taxon>Basidiomycota</taxon>
        <taxon>Agaricomycotina</taxon>
        <taxon>Agaricomycetes</taxon>
        <taxon>Agaricomycetidae</taxon>
        <taxon>Boletales</taxon>
        <taxon>Coniophorineae</taxon>
        <taxon>Hygrophoropsidaceae</taxon>
        <taxon>Hygrophoropsis</taxon>
    </lineage>
</organism>
<reference evidence="1" key="1">
    <citation type="journal article" date="2021" name="New Phytol.">
        <title>Evolutionary innovations through gain and loss of genes in the ectomycorrhizal Boletales.</title>
        <authorList>
            <person name="Wu G."/>
            <person name="Miyauchi S."/>
            <person name="Morin E."/>
            <person name="Kuo A."/>
            <person name="Drula E."/>
            <person name="Varga T."/>
            <person name="Kohler A."/>
            <person name="Feng B."/>
            <person name="Cao Y."/>
            <person name="Lipzen A."/>
            <person name="Daum C."/>
            <person name="Hundley H."/>
            <person name="Pangilinan J."/>
            <person name="Johnson J."/>
            <person name="Barry K."/>
            <person name="LaButti K."/>
            <person name="Ng V."/>
            <person name="Ahrendt S."/>
            <person name="Min B."/>
            <person name="Choi I.G."/>
            <person name="Park H."/>
            <person name="Plett J.M."/>
            <person name="Magnuson J."/>
            <person name="Spatafora J.W."/>
            <person name="Nagy L.G."/>
            <person name="Henrissat B."/>
            <person name="Grigoriev I.V."/>
            <person name="Yang Z.L."/>
            <person name="Xu J."/>
            <person name="Martin F.M."/>
        </authorList>
    </citation>
    <scope>NUCLEOTIDE SEQUENCE</scope>
    <source>
        <strain evidence="1">ATCC 28755</strain>
    </source>
</reference>
<sequence>MEKKKSKALKSAPSPSSNWLALQKKLEPSIKKSRKDGPPFKRRKIHHAESSNIAGPSSLPADSEEAVSFTRGPRAIESTNEELDADHETNESRNGESISMLRRMIFGKLEYLSHQEAPGKYLALDCEMVGIGLNGGEESSLARVSLVNYHGAVQMDEFVRQRERVVDYRTQWSGIRATDMVKAKPFEEVQKKVADLLKDRILVGHAVHNDLKVLLLSHPGPTIRDTQQLAAKHKVTKSNRPALRNLVKQELNITIQGGEHSSVTDARATMAVFRIHRKQWEKGLRPPPVIADTLGLPKKRKEREDGETDDESLNIKTKNVAKDLPGGGRKGISSGLSTIVKRTNVKVSRQHRQKDPDPADGQWWTSLGGTLKGSLKLRS</sequence>
<gene>
    <name evidence="1" type="ORF">BJ138DRAFT_1147704</name>
</gene>
<dbReference type="Proteomes" id="UP000790377">
    <property type="component" value="Unassembled WGS sequence"/>
</dbReference>
<accession>A0ACB8AHJ0</accession>
<proteinExistence type="predicted"/>
<name>A0ACB8AHJ0_9AGAM</name>
<dbReference type="EMBL" id="MU267645">
    <property type="protein sequence ID" value="KAH7912715.1"/>
    <property type="molecule type" value="Genomic_DNA"/>
</dbReference>
<comment type="caution">
    <text evidence="1">The sequence shown here is derived from an EMBL/GenBank/DDBJ whole genome shotgun (WGS) entry which is preliminary data.</text>
</comment>
<evidence type="ECO:0000313" key="2">
    <source>
        <dbReference type="Proteomes" id="UP000790377"/>
    </source>
</evidence>